<proteinExistence type="predicted"/>
<feature type="region of interest" description="Disordered" evidence="1">
    <location>
        <begin position="106"/>
        <end position="166"/>
    </location>
</feature>
<dbReference type="WBParaSite" id="PTRK_0000004000.1">
    <property type="protein sequence ID" value="PTRK_0000004000.1"/>
    <property type="gene ID" value="PTRK_0000004000"/>
</dbReference>
<evidence type="ECO:0000313" key="2">
    <source>
        <dbReference type="Proteomes" id="UP000038045"/>
    </source>
</evidence>
<protein>
    <submittedName>
        <fullName evidence="3">Protein FAR1-RELATED SEQUENCE</fullName>
    </submittedName>
</protein>
<keyword evidence="2" id="KW-1185">Reference proteome</keyword>
<dbReference type="AlphaFoldDB" id="A0A0N4Z008"/>
<dbReference type="Proteomes" id="UP000038045">
    <property type="component" value="Unplaced"/>
</dbReference>
<accession>A0A0N4Z008</accession>
<reference evidence="3" key="1">
    <citation type="submission" date="2017-02" db="UniProtKB">
        <authorList>
            <consortium name="WormBaseParasite"/>
        </authorList>
    </citation>
    <scope>IDENTIFICATION</scope>
</reference>
<name>A0A0N4Z008_PARTI</name>
<evidence type="ECO:0000256" key="1">
    <source>
        <dbReference type="SAM" id="MobiDB-lite"/>
    </source>
</evidence>
<sequence length="198" mass="21986">MLCGLQVYTRKEQDVEVDKMRDAFQSLKINDNLSEVHLSGGDNASNLGENETLTVNMNTKETSPNGSSLIMNINRNPTVYPPIIMNVIGTSSVIINLDKTSPDIVDKSETFKDGNKENKDLEKQGLPSMIAGSKRDVNGCVITRTKPSSNTRGKKRKSRVHDGNMMEVREETLNEFIVTKKSRSSCNQKTPAKKTPHC</sequence>
<organism evidence="2 3">
    <name type="scientific">Parastrongyloides trichosuri</name>
    <name type="common">Possum-specific nematode worm</name>
    <dbReference type="NCBI Taxonomy" id="131310"/>
    <lineage>
        <taxon>Eukaryota</taxon>
        <taxon>Metazoa</taxon>
        <taxon>Ecdysozoa</taxon>
        <taxon>Nematoda</taxon>
        <taxon>Chromadorea</taxon>
        <taxon>Rhabditida</taxon>
        <taxon>Tylenchina</taxon>
        <taxon>Panagrolaimomorpha</taxon>
        <taxon>Strongyloidoidea</taxon>
        <taxon>Strongyloididae</taxon>
        <taxon>Parastrongyloides</taxon>
    </lineage>
</organism>
<evidence type="ECO:0000313" key="3">
    <source>
        <dbReference type="WBParaSite" id="PTRK_0000004000.1"/>
    </source>
</evidence>
<feature type="compositionally biased region" description="Basic and acidic residues" evidence="1">
    <location>
        <begin position="106"/>
        <end position="123"/>
    </location>
</feature>